<keyword evidence="13" id="KW-1185">Reference proteome</keyword>
<dbReference type="Pfam" id="PF00890">
    <property type="entry name" value="FAD_binding_2"/>
    <property type="match status" value="1"/>
</dbReference>
<comment type="caution">
    <text evidence="12">The sequence shown here is derived from an EMBL/GenBank/DDBJ whole genome shotgun (WGS) entry which is preliminary data.</text>
</comment>
<evidence type="ECO:0000256" key="10">
    <source>
        <dbReference type="ARBA" id="ARBA00048305"/>
    </source>
</evidence>
<proteinExistence type="inferred from homology"/>
<evidence type="ECO:0000256" key="1">
    <source>
        <dbReference type="ARBA" id="ARBA00001974"/>
    </source>
</evidence>
<dbReference type="EC" id="1.4.3.16" evidence="4"/>
<evidence type="ECO:0000256" key="3">
    <source>
        <dbReference type="ARBA" id="ARBA00008562"/>
    </source>
</evidence>
<comment type="similarity">
    <text evidence="3">Belongs to the FAD-dependent oxidoreductase 2 family. NadB subfamily.</text>
</comment>
<comment type="catalytic activity">
    <reaction evidence="10">
        <text>L-aspartate + O2 = iminosuccinate + H2O2</text>
        <dbReference type="Rhea" id="RHEA:25876"/>
        <dbReference type="ChEBI" id="CHEBI:15379"/>
        <dbReference type="ChEBI" id="CHEBI:16240"/>
        <dbReference type="ChEBI" id="CHEBI:29991"/>
        <dbReference type="ChEBI" id="CHEBI:77875"/>
        <dbReference type="EC" id="1.4.3.16"/>
    </reaction>
    <physiologicalReaction direction="left-to-right" evidence="10">
        <dbReference type="Rhea" id="RHEA:25877"/>
    </physiologicalReaction>
</comment>
<comment type="pathway">
    <text evidence="2">Cofactor biosynthesis; NAD(+) biosynthesis; iminoaspartate from L-aspartate (oxidase route): step 1/1.</text>
</comment>
<dbReference type="InterPro" id="IPR005288">
    <property type="entry name" value="NadB"/>
</dbReference>
<dbReference type="GO" id="GO:0034628">
    <property type="term" value="P:'de novo' NAD+ biosynthetic process from L-aspartate"/>
    <property type="evidence" value="ECO:0007669"/>
    <property type="project" value="TreeGrafter"/>
</dbReference>
<accession>A0A949TZQ0</accession>
<evidence type="ECO:0000259" key="11">
    <source>
        <dbReference type="Pfam" id="PF00890"/>
    </source>
</evidence>
<evidence type="ECO:0000313" key="12">
    <source>
        <dbReference type="EMBL" id="MBV7273554.1"/>
    </source>
</evidence>
<evidence type="ECO:0000313" key="13">
    <source>
        <dbReference type="Proteomes" id="UP000694308"/>
    </source>
</evidence>
<evidence type="ECO:0000256" key="9">
    <source>
        <dbReference type="ARBA" id="ARBA00030386"/>
    </source>
</evidence>
<dbReference type="AlphaFoldDB" id="A0A949TZQ0"/>
<evidence type="ECO:0000256" key="4">
    <source>
        <dbReference type="ARBA" id="ARBA00012173"/>
    </source>
</evidence>
<dbReference type="InterPro" id="IPR003953">
    <property type="entry name" value="FAD-dep_OxRdtase_2_FAD-bd"/>
</dbReference>
<name>A0A949TZQ0_9CLOT</name>
<dbReference type="PANTHER" id="PTHR42716:SF2">
    <property type="entry name" value="L-ASPARTATE OXIDASE, CHLOROPLASTIC"/>
    <property type="match status" value="1"/>
</dbReference>
<comment type="cofactor">
    <cofactor evidence="1">
        <name>FAD</name>
        <dbReference type="ChEBI" id="CHEBI:57692"/>
    </cofactor>
</comment>
<keyword evidence="8 12" id="KW-0560">Oxidoreductase</keyword>
<evidence type="ECO:0000256" key="7">
    <source>
        <dbReference type="ARBA" id="ARBA00022827"/>
    </source>
</evidence>
<evidence type="ECO:0000256" key="2">
    <source>
        <dbReference type="ARBA" id="ARBA00004950"/>
    </source>
</evidence>
<evidence type="ECO:0000256" key="6">
    <source>
        <dbReference type="ARBA" id="ARBA00022630"/>
    </source>
</evidence>
<dbReference type="RefSeq" id="WP_218320623.1">
    <property type="nucleotide sequence ID" value="NZ_JAEEGC010000049.1"/>
</dbReference>
<dbReference type="EMBL" id="JAEEGC010000049">
    <property type="protein sequence ID" value="MBV7273554.1"/>
    <property type="molecule type" value="Genomic_DNA"/>
</dbReference>
<evidence type="ECO:0000256" key="8">
    <source>
        <dbReference type="ARBA" id="ARBA00023002"/>
    </source>
</evidence>
<evidence type="ECO:0000256" key="5">
    <source>
        <dbReference type="ARBA" id="ARBA00021901"/>
    </source>
</evidence>
<keyword evidence="6" id="KW-0285">Flavoprotein</keyword>
<feature type="domain" description="FAD-dependent oxidoreductase 2 FAD-binding" evidence="11">
    <location>
        <begin position="6"/>
        <end position="369"/>
    </location>
</feature>
<dbReference type="GO" id="GO:0008734">
    <property type="term" value="F:L-aspartate oxidase activity"/>
    <property type="evidence" value="ECO:0007669"/>
    <property type="project" value="UniProtKB-EC"/>
</dbReference>
<reference evidence="12" key="1">
    <citation type="submission" date="2020-12" db="EMBL/GenBank/DDBJ databases">
        <title>Clostridium thailandense sp. nov., a novel acetogenic bacterium isolated from peat land soil in Thailand.</title>
        <authorList>
            <person name="Chaikitkaew S."/>
            <person name="Birkeland N.K."/>
        </authorList>
    </citation>
    <scope>NUCLEOTIDE SEQUENCE</scope>
    <source>
        <strain evidence="12">PL3</strain>
    </source>
</reference>
<protein>
    <recommendedName>
        <fullName evidence="5">L-aspartate oxidase</fullName>
        <ecNumber evidence="4">1.4.3.16</ecNumber>
    </recommendedName>
    <alternativeName>
        <fullName evidence="9">Quinolinate synthase B</fullName>
    </alternativeName>
</protein>
<organism evidence="12 13">
    <name type="scientific">Clostridium thailandense</name>
    <dbReference type="NCBI Taxonomy" id="2794346"/>
    <lineage>
        <taxon>Bacteria</taxon>
        <taxon>Bacillati</taxon>
        <taxon>Bacillota</taxon>
        <taxon>Clostridia</taxon>
        <taxon>Eubacteriales</taxon>
        <taxon>Clostridiaceae</taxon>
        <taxon>Clostridium</taxon>
    </lineage>
</organism>
<keyword evidence="7" id="KW-0274">FAD</keyword>
<dbReference type="PANTHER" id="PTHR42716">
    <property type="entry name" value="L-ASPARTATE OXIDASE"/>
    <property type="match status" value="1"/>
</dbReference>
<gene>
    <name evidence="12" type="ORF">I6U48_11600</name>
</gene>
<dbReference type="NCBIfam" id="NF004820">
    <property type="entry name" value="PRK06175.1"/>
    <property type="match status" value="1"/>
</dbReference>
<dbReference type="Proteomes" id="UP000694308">
    <property type="component" value="Unassembled WGS sequence"/>
</dbReference>
<dbReference type="FunFam" id="3.90.700.10:FF:000002">
    <property type="entry name" value="L-aspartate oxidase"/>
    <property type="match status" value="1"/>
</dbReference>
<sequence>MDIITDVLIVGTGVAGLYSALNLNKDLNITMISKGKIDECNTALAQGGISVARGYDDIKLFVEDTLKAGKHKNNTESVKILAKESIENVNKLCELGVDFERNQEGLVFTREGAHSINRIVYYKDITGKRVEEVLLNNVKLQNNINIYENFELIDMLKIGNKCIGGVCTKDNEIVNIYAKVTILATGGIGGIFKNSTNQRLITGDGISIALRNDIKVKNLNYIQFHPTAFFTENSNCRKFLISESVRGEGGKLINNKGERFVDELLPRDVVTKYICEEKIKTNCKHVYLDVSSMSKDFLTKRFPNIYKECLKNGIDISKDPIPVSPAQHYFMGGIDVDLYGQTSMDNLYAFGEVSCTGVHGENRLASNSLLEGLVFSQRGSQKINNEIKNKKIEVAKKFNYNLDNYKDSNKKILIDTISRLRGDIKNELVTC</sequence>